<feature type="region of interest" description="Disordered" evidence="10">
    <location>
        <begin position="1"/>
        <end position="26"/>
    </location>
</feature>
<keyword evidence="9" id="KW-0275">Fatty acid biosynthesis</keyword>
<keyword evidence="4" id="KW-0276">Fatty acid metabolism</keyword>
<evidence type="ECO:0000256" key="5">
    <source>
        <dbReference type="ARBA" id="ARBA00022989"/>
    </source>
</evidence>
<name>A0AAD9G4T7_9STRA</name>
<dbReference type="PRINTS" id="PR00075">
    <property type="entry name" value="FACDDSATRASE"/>
</dbReference>
<dbReference type="PANTHER" id="PTHR11351">
    <property type="entry name" value="ACYL-COA DESATURASE"/>
    <property type="match status" value="1"/>
</dbReference>
<feature type="transmembrane region" description="Helical" evidence="11">
    <location>
        <begin position="94"/>
        <end position="113"/>
    </location>
</feature>
<comment type="caution">
    <text evidence="12">The sequence shown here is derived from an EMBL/GenBank/DDBJ whole genome shotgun (WGS) entry which is preliminary data.</text>
</comment>
<comment type="domain">
    <text evidence="9">The histidine box domains are involved in binding the catalytic metal ions.</text>
</comment>
<dbReference type="InterPro" id="IPR015876">
    <property type="entry name" value="Acyl-CoA_DS"/>
</dbReference>
<evidence type="ECO:0000313" key="13">
    <source>
        <dbReference type="Proteomes" id="UP001259832"/>
    </source>
</evidence>
<dbReference type="PIRSF" id="PIRSF000345">
    <property type="entry name" value="OLE1"/>
    <property type="match status" value="1"/>
</dbReference>
<dbReference type="AlphaFoldDB" id="A0AAD9G4T7"/>
<dbReference type="GO" id="GO:0005789">
    <property type="term" value="C:endoplasmic reticulum membrane"/>
    <property type="evidence" value="ECO:0007669"/>
    <property type="project" value="TreeGrafter"/>
</dbReference>
<feature type="transmembrane region" description="Helical" evidence="11">
    <location>
        <begin position="242"/>
        <end position="262"/>
    </location>
</feature>
<comment type="similarity">
    <text evidence="2 9">Belongs to the fatty acid desaturase type 1 family.</text>
</comment>
<dbReference type="GO" id="GO:0006636">
    <property type="term" value="P:unsaturated fatty acid biosynthetic process"/>
    <property type="evidence" value="ECO:0007669"/>
    <property type="project" value="InterPro"/>
</dbReference>
<keyword evidence="3 9" id="KW-0812">Transmembrane</keyword>
<dbReference type="Proteomes" id="UP001259832">
    <property type="component" value="Unassembled WGS sequence"/>
</dbReference>
<evidence type="ECO:0000256" key="6">
    <source>
        <dbReference type="ARBA" id="ARBA00023002"/>
    </source>
</evidence>
<keyword evidence="6 9" id="KW-0560">Oxidoreductase</keyword>
<reference evidence="12" key="1">
    <citation type="submission" date="2023-08" db="EMBL/GenBank/DDBJ databases">
        <title>Reference Genome Resource for the Citrus Pathogen Phytophthora citrophthora.</title>
        <authorList>
            <person name="Moller H."/>
            <person name="Coetzee B."/>
            <person name="Rose L.J."/>
            <person name="Van Niekerk J.M."/>
        </authorList>
    </citation>
    <scope>NUCLEOTIDE SEQUENCE</scope>
    <source>
        <strain evidence="12">STE-U-9442</strain>
    </source>
</reference>
<keyword evidence="9" id="KW-0444">Lipid biosynthesis</keyword>
<comment type="subcellular location">
    <subcellularLocation>
        <location evidence="1">Membrane</location>
        <topology evidence="1">Multi-pass membrane protein</topology>
    </subcellularLocation>
</comment>
<evidence type="ECO:0000256" key="3">
    <source>
        <dbReference type="ARBA" id="ARBA00022692"/>
    </source>
</evidence>
<dbReference type="GO" id="GO:0004768">
    <property type="term" value="F:stearoyl-CoA 9-desaturase activity"/>
    <property type="evidence" value="ECO:0007669"/>
    <property type="project" value="InterPro"/>
</dbReference>
<evidence type="ECO:0000256" key="7">
    <source>
        <dbReference type="ARBA" id="ARBA00023098"/>
    </source>
</evidence>
<evidence type="ECO:0000256" key="8">
    <source>
        <dbReference type="ARBA" id="ARBA00023136"/>
    </source>
</evidence>
<keyword evidence="13" id="KW-1185">Reference proteome</keyword>
<evidence type="ECO:0000256" key="10">
    <source>
        <dbReference type="SAM" id="MobiDB-lite"/>
    </source>
</evidence>
<dbReference type="GO" id="GO:0005506">
    <property type="term" value="F:iron ion binding"/>
    <property type="evidence" value="ECO:0007669"/>
    <property type="project" value="TreeGrafter"/>
</dbReference>
<keyword evidence="8 11" id="KW-0472">Membrane</keyword>
<dbReference type="InterPro" id="IPR009160">
    <property type="entry name" value="Acyl-CoA_deSatase_haem/ster-bd"/>
</dbReference>
<evidence type="ECO:0000256" key="1">
    <source>
        <dbReference type="ARBA" id="ARBA00004141"/>
    </source>
</evidence>
<evidence type="ECO:0000256" key="9">
    <source>
        <dbReference type="RuleBase" id="RU000581"/>
    </source>
</evidence>
<protein>
    <submittedName>
        <fullName evidence="12">Stearoyl-CoA desaturase 5</fullName>
    </submittedName>
</protein>
<evidence type="ECO:0000313" key="12">
    <source>
        <dbReference type="EMBL" id="KAK1931796.1"/>
    </source>
</evidence>
<dbReference type="EMBL" id="JASMQC010000032">
    <property type="protein sequence ID" value="KAK1931796.1"/>
    <property type="molecule type" value="Genomic_DNA"/>
</dbReference>
<proteinExistence type="inferred from homology"/>
<dbReference type="PANTHER" id="PTHR11351:SF101">
    <property type="entry name" value="FATTY ACID DESATURASE DOMAIN-CONTAINING PROTEIN"/>
    <property type="match status" value="1"/>
</dbReference>
<gene>
    <name evidence="12" type="ORF">P3T76_012728</name>
</gene>
<organism evidence="12 13">
    <name type="scientific">Phytophthora citrophthora</name>
    <dbReference type="NCBI Taxonomy" id="4793"/>
    <lineage>
        <taxon>Eukaryota</taxon>
        <taxon>Sar</taxon>
        <taxon>Stramenopiles</taxon>
        <taxon>Oomycota</taxon>
        <taxon>Peronosporomycetes</taxon>
        <taxon>Peronosporales</taxon>
        <taxon>Peronosporaceae</taxon>
        <taxon>Phytophthora</taxon>
    </lineage>
</organism>
<keyword evidence="5 11" id="KW-1133">Transmembrane helix</keyword>
<feature type="compositionally biased region" description="Low complexity" evidence="10">
    <location>
        <begin position="1"/>
        <end position="11"/>
    </location>
</feature>
<evidence type="ECO:0000256" key="11">
    <source>
        <dbReference type="SAM" id="Phobius"/>
    </source>
</evidence>
<sequence>MVATSESSSSSTLHQRRTAAAPASAPAAELIKTQMDGEFAEEEGELFAPEEQAEAGFKWSEVVWYNVVVLAVWHIGALYSLLFVMPHCSLTQLLVLWVLLWIVAGLGITAGAHRLWSHRGYKAKLPLRVFLMLCNSMAFEGTIFEWSRDHRVHHKGSDTTADPHNSERGLFFSHMGWVMVRKHKNVREAGKKLDFSDLLADPVVTFQIKHYLKTVLLMCYLLPTAMGYYLGDAWAGFWVGGIFRHVWVLHMTWMVNSIAHFFGYKPYDRKIQPVENLIVALGALGEGYHNYQYVPALPQSSSSFLANNASFCSHKYPSDYATSEWGLLSGQFNPTKAFIDFMALIGQAYDLKRSRTASRTRERVAKQVAEDRQKRGLSPTMSWWDRQLSQLFFGKSEAQVFQ</sequence>
<dbReference type="CDD" id="cd03505">
    <property type="entry name" value="Delta9-FADS-like"/>
    <property type="match status" value="1"/>
</dbReference>
<accession>A0AAD9G4T7</accession>
<comment type="cofactor">
    <cofactor evidence="9">
        <name>Fe(2+)</name>
        <dbReference type="ChEBI" id="CHEBI:29033"/>
    </cofactor>
</comment>
<evidence type="ECO:0000256" key="2">
    <source>
        <dbReference type="ARBA" id="ARBA00009295"/>
    </source>
</evidence>
<feature type="transmembrane region" description="Helical" evidence="11">
    <location>
        <begin position="211"/>
        <end position="230"/>
    </location>
</feature>
<feature type="transmembrane region" description="Helical" evidence="11">
    <location>
        <begin position="63"/>
        <end position="82"/>
    </location>
</feature>
<keyword evidence="7" id="KW-0443">Lipid metabolism</keyword>
<evidence type="ECO:0000256" key="4">
    <source>
        <dbReference type="ARBA" id="ARBA00022832"/>
    </source>
</evidence>